<sequence>MCFQSSRKFMVLPGDEIFHGIVHKMIEVQPPLPGNNNNVADWREQSLAGFQLIGTTANPGVKQAAGVPVP</sequence>
<evidence type="ECO:0000313" key="2">
    <source>
        <dbReference type="Proteomes" id="UP001497522"/>
    </source>
</evidence>
<name>A0ABP1B0L0_9BRYO</name>
<dbReference type="EMBL" id="OZ023719">
    <property type="protein sequence ID" value="CAK9868362.1"/>
    <property type="molecule type" value="Genomic_DNA"/>
</dbReference>
<proteinExistence type="predicted"/>
<reference evidence="1" key="1">
    <citation type="submission" date="2024-03" db="EMBL/GenBank/DDBJ databases">
        <authorList>
            <consortium name="ELIXIR-Norway"/>
            <consortium name="Elixir Norway"/>
        </authorList>
    </citation>
    <scope>NUCLEOTIDE SEQUENCE</scope>
</reference>
<accession>A0ABP1B0L0</accession>
<gene>
    <name evidence="1" type="ORF">CSSPJE1EN2_LOCUS11321</name>
</gene>
<organism evidence="1 2">
    <name type="scientific">Sphagnum jensenii</name>
    <dbReference type="NCBI Taxonomy" id="128206"/>
    <lineage>
        <taxon>Eukaryota</taxon>
        <taxon>Viridiplantae</taxon>
        <taxon>Streptophyta</taxon>
        <taxon>Embryophyta</taxon>
        <taxon>Bryophyta</taxon>
        <taxon>Sphagnophytina</taxon>
        <taxon>Sphagnopsida</taxon>
        <taxon>Sphagnales</taxon>
        <taxon>Sphagnaceae</taxon>
        <taxon>Sphagnum</taxon>
    </lineage>
</organism>
<dbReference type="Proteomes" id="UP001497522">
    <property type="component" value="Chromosome 18"/>
</dbReference>
<evidence type="ECO:0000313" key="1">
    <source>
        <dbReference type="EMBL" id="CAK9868362.1"/>
    </source>
</evidence>
<keyword evidence="2" id="KW-1185">Reference proteome</keyword>
<protein>
    <submittedName>
        <fullName evidence="1">Uncharacterized protein</fullName>
    </submittedName>
</protein>